<dbReference type="Gene3D" id="2.30.60.10">
    <property type="entry name" value="Cyanovirin-N"/>
    <property type="match status" value="1"/>
</dbReference>
<feature type="chain" id="PRO_5042259172" evidence="1">
    <location>
        <begin position="19"/>
        <end position="192"/>
    </location>
</feature>
<dbReference type="SMART" id="SM01111">
    <property type="entry name" value="CVNH"/>
    <property type="match status" value="1"/>
</dbReference>
<protein>
    <submittedName>
        <fullName evidence="3">Cyanovirin-N</fullName>
    </submittedName>
</protein>
<accession>A0AAD9HIW3</accession>
<dbReference type="AlphaFoldDB" id="A0AAD9HIW3"/>
<evidence type="ECO:0000313" key="3">
    <source>
        <dbReference type="EMBL" id="KAK2029102.1"/>
    </source>
</evidence>
<organism evidence="3 4">
    <name type="scientific">Colletotrichum zoysiae</name>
    <dbReference type="NCBI Taxonomy" id="1216348"/>
    <lineage>
        <taxon>Eukaryota</taxon>
        <taxon>Fungi</taxon>
        <taxon>Dikarya</taxon>
        <taxon>Ascomycota</taxon>
        <taxon>Pezizomycotina</taxon>
        <taxon>Sordariomycetes</taxon>
        <taxon>Hypocreomycetidae</taxon>
        <taxon>Glomerellales</taxon>
        <taxon>Glomerellaceae</taxon>
        <taxon>Colletotrichum</taxon>
        <taxon>Colletotrichum graminicola species complex</taxon>
    </lineage>
</organism>
<dbReference type="SUPFAM" id="SSF51322">
    <property type="entry name" value="Cyanovirin-N"/>
    <property type="match status" value="1"/>
</dbReference>
<dbReference type="InterPro" id="IPR036673">
    <property type="entry name" value="Cyanovirin-N_sf"/>
</dbReference>
<comment type="caution">
    <text evidence="3">The sequence shown here is derived from an EMBL/GenBank/DDBJ whole genome shotgun (WGS) entry which is preliminary data.</text>
</comment>
<dbReference type="EMBL" id="MU842868">
    <property type="protein sequence ID" value="KAK2029102.1"/>
    <property type="molecule type" value="Genomic_DNA"/>
</dbReference>
<keyword evidence="4" id="KW-1185">Reference proteome</keyword>
<proteinExistence type="predicted"/>
<sequence>MKFGSPLLVAIAATLANGLPAATSTSTSSCADAPALPDITVAPAVGKNITSSDFTGGLVPISGFKASCSNIHSDNKDAAVIWACCKSGKGWGLHNKFHLGKCMQNLDGKLTSYHNGDFWRTCDNCALKDGQNPTVYHCTCRTDIKNGPEQFLETTIDLNDFIGNTGGVLACHGVPETHIEGSCSSEDFPSLE</sequence>
<dbReference type="Proteomes" id="UP001232148">
    <property type="component" value="Unassembled WGS sequence"/>
</dbReference>
<reference evidence="3" key="1">
    <citation type="submission" date="2021-06" db="EMBL/GenBank/DDBJ databases">
        <title>Comparative genomics, transcriptomics and evolutionary studies reveal genomic signatures of adaptation to plant cell wall in hemibiotrophic fungi.</title>
        <authorList>
            <consortium name="DOE Joint Genome Institute"/>
            <person name="Baroncelli R."/>
            <person name="Diaz J.F."/>
            <person name="Benocci T."/>
            <person name="Peng M."/>
            <person name="Battaglia E."/>
            <person name="Haridas S."/>
            <person name="Andreopoulos W."/>
            <person name="Labutti K."/>
            <person name="Pangilinan J."/>
            <person name="Floch G.L."/>
            <person name="Makela M.R."/>
            <person name="Henrissat B."/>
            <person name="Grigoriev I.V."/>
            <person name="Crouch J.A."/>
            <person name="De Vries R.P."/>
            <person name="Sukno S.A."/>
            <person name="Thon M.R."/>
        </authorList>
    </citation>
    <scope>NUCLEOTIDE SEQUENCE</scope>
    <source>
        <strain evidence="3">MAFF235873</strain>
    </source>
</reference>
<keyword evidence="1" id="KW-0732">Signal</keyword>
<name>A0AAD9HIW3_9PEZI</name>
<evidence type="ECO:0000259" key="2">
    <source>
        <dbReference type="SMART" id="SM01111"/>
    </source>
</evidence>
<feature type="domain" description="Cyanovirin-N" evidence="2">
    <location>
        <begin position="63"/>
        <end position="171"/>
    </location>
</feature>
<feature type="signal peptide" evidence="1">
    <location>
        <begin position="1"/>
        <end position="18"/>
    </location>
</feature>
<gene>
    <name evidence="3" type="ORF">LX32DRAFT_719183</name>
</gene>
<dbReference type="Pfam" id="PF08881">
    <property type="entry name" value="CVNH"/>
    <property type="match status" value="1"/>
</dbReference>
<dbReference type="PROSITE" id="PS51257">
    <property type="entry name" value="PROKAR_LIPOPROTEIN"/>
    <property type="match status" value="1"/>
</dbReference>
<evidence type="ECO:0000256" key="1">
    <source>
        <dbReference type="SAM" id="SignalP"/>
    </source>
</evidence>
<evidence type="ECO:0000313" key="4">
    <source>
        <dbReference type="Proteomes" id="UP001232148"/>
    </source>
</evidence>
<dbReference type="InterPro" id="IPR011058">
    <property type="entry name" value="Cyanovirin-N"/>
</dbReference>